<sequence length="383" mass="43740">MARKPVGMPGGVEIVGKSVRIRFTWKGATPPRRCETLPIPPTPAGIAQAASLRADVKQLIKLGVMTEEKYAELFPSSSYTLQNTIPLFGEYAQMWLDSREIVKGTRDNYKSTLNRYWMPHFAQRRIDQIGSVDCRRVVSSTEWPSPGVRRNACDKMSSIMESAVQDALISRNPMASIARPRVTKKVVDPFTREEAEQIIAWLYENLEGRSRIYACYFEFAFFTGMRPCEQVALKWSEVDLKARTAHVCRVMVRGGIHERIKTKQHRHVLMNDRAMRALEEARKLTEGRSRFVFAPALMVDKGVDWIRSDSTTKEHFLAAMQALGIRRRRQYDTRHTCATMCLMAGMNPAFIANQLGHSVQMLLSTYAKWLNSTSDWAELQKLD</sequence>
<dbReference type="Proteomes" id="UP000317327">
    <property type="component" value="Unassembled WGS sequence"/>
</dbReference>
<dbReference type="CDD" id="cd01189">
    <property type="entry name" value="INT_ICEBs1_C_like"/>
    <property type="match status" value="1"/>
</dbReference>
<comment type="similarity">
    <text evidence="1">Belongs to the 'phage' integrase family.</text>
</comment>
<dbReference type="Pfam" id="PF12167">
    <property type="entry name" value="Arm-DNA-bind_2"/>
    <property type="match status" value="1"/>
</dbReference>
<proteinExistence type="inferred from homology"/>
<evidence type="ECO:0000256" key="4">
    <source>
        <dbReference type="ARBA" id="ARBA00023172"/>
    </source>
</evidence>
<gene>
    <name evidence="6" type="ORF">EQ836_07880</name>
</gene>
<dbReference type="InterPro" id="IPR011010">
    <property type="entry name" value="DNA_brk_join_enz"/>
</dbReference>
<dbReference type="PANTHER" id="PTHR30629:SF6">
    <property type="entry name" value="PROPHAGE INTEGRASE INTA-RELATED"/>
    <property type="match status" value="1"/>
</dbReference>
<dbReference type="EMBL" id="SCFV01000003">
    <property type="protein sequence ID" value="TRO19432.1"/>
    <property type="molecule type" value="Genomic_DNA"/>
</dbReference>
<comment type="caution">
    <text evidence="6">The sequence shown here is derived from an EMBL/GenBank/DDBJ whole genome shotgun (WGS) entry which is preliminary data.</text>
</comment>
<dbReference type="GO" id="GO:0015074">
    <property type="term" value="P:DNA integration"/>
    <property type="evidence" value="ECO:0007669"/>
    <property type="project" value="UniProtKB-KW"/>
</dbReference>
<dbReference type="InterPro" id="IPR010998">
    <property type="entry name" value="Integrase_recombinase_N"/>
</dbReference>
<evidence type="ECO:0000259" key="5">
    <source>
        <dbReference type="PROSITE" id="PS51898"/>
    </source>
</evidence>
<dbReference type="Gene3D" id="1.10.150.130">
    <property type="match status" value="1"/>
</dbReference>
<keyword evidence="4" id="KW-0233">DNA recombination</keyword>
<dbReference type="Pfam" id="PF00589">
    <property type="entry name" value="Phage_integrase"/>
    <property type="match status" value="1"/>
</dbReference>
<name>A0ABD7S1N3_ECTME</name>
<dbReference type="GO" id="GO:0003677">
    <property type="term" value="F:DNA binding"/>
    <property type="evidence" value="ECO:0007669"/>
    <property type="project" value="UniProtKB-KW"/>
</dbReference>
<dbReference type="InterPro" id="IPR013762">
    <property type="entry name" value="Integrase-like_cat_sf"/>
</dbReference>
<organism evidence="6 7">
    <name type="scientific">Ectopseudomonas mendocina</name>
    <name type="common">Pseudomonas mendocina</name>
    <dbReference type="NCBI Taxonomy" id="300"/>
    <lineage>
        <taxon>Bacteria</taxon>
        <taxon>Pseudomonadati</taxon>
        <taxon>Pseudomonadota</taxon>
        <taxon>Gammaproteobacteria</taxon>
        <taxon>Pseudomonadales</taxon>
        <taxon>Pseudomonadaceae</taxon>
        <taxon>Ectopseudomonas</taxon>
    </lineage>
</organism>
<dbReference type="InterPro" id="IPR050808">
    <property type="entry name" value="Phage_Integrase"/>
</dbReference>
<evidence type="ECO:0000313" key="6">
    <source>
        <dbReference type="EMBL" id="TRO19432.1"/>
    </source>
</evidence>
<dbReference type="Pfam" id="PF22022">
    <property type="entry name" value="Phage_int_M"/>
    <property type="match status" value="1"/>
</dbReference>
<dbReference type="InterPro" id="IPR053876">
    <property type="entry name" value="Phage_int_M"/>
</dbReference>
<dbReference type="SUPFAM" id="SSF56349">
    <property type="entry name" value="DNA breaking-rejoining enzymes"/>
    <property type="match status" value="1"/>
</dbReference>
<keyword evidence="3" id="KW-0238">DNA-binding</keyword>
<evidence type="ECO:0000256" key="1">
    <source>
        <dbReference type="ARBA" id="ARBA00008857"/>
    </source>
</evidence>
<dbReference type="GO" id="GO:0006310">
    <property type="term" value="P:DNA recombination"/>
    <property type="evidence" value="ECO:0007669"/>
    <property type="project" value="UniProtKB-KW"/>
</dbReference>
<evidence type="ECO:0000313" key="7">
    <source>
        <dbReference type="Proteomes" id="UP000317327"/>
    </source>
</evidence>
<evidence type="ECO:0000256" key="2">
    <source>
        <dbReference type="ARBA" id="ARBA00022908"/>
    </source>
</evidence>
<dbReference type="PANTHER" id="PTHR30629">
    <property type="entry name" value="PROPHAGE INTEGRASE"/>
    <property type="match status" value="1"/>
</dbReference>
<dbReference type="PROSITE" id="PS51898">
    <property type="entry name" value="TYR_RECOMBINASE"/>
    <property type="match status" value="1"/>
</dbReference>
<accession>A0ABD7S1N3</accession>
<protein>
    <submittedName>
        <fullName evidence="6">Site-specific integrase</fullName>
    </submittedName>
</protein>
<reference evidence="6 7" key="1">
    <citation type="submission" date="2019-01" db="EMBL/GenBank/DDBJ databases">
        <title>Whole genome shotgun sequencing of Pseudomonas spp. isolated by its ability to degrade furfural.</title>
        <authorList>
            <person name="Donoso R."/>
            <person name="Farkas C."/>
            <person name="Villegas P."/>
            <person name="Gonzales-Toro F."/>
            <person name="Guajardo-Parra M."/>
            <person name="Araya-Nail M."/>
            <person name="Morgante V."/>
            <person name="Perez-Pantoja D."/>
        </authorList>
    </citation>
    <scope>NUCLEOTIDE SEQUENCE [LARGE SCALE GENOMIC DNA]</scope>
    <source>
        <strain evidence="6 7">VN231</strain>
    </source>
</reference>
<evidence type="ECO:0000256" key="3">
    <source>
        <dbReference type="ARBA" id="ARBA00023125"/>
    </source>
</evidence>
<feature type="domain" description="Tyr recombinase" evidence="5">
    <location>
        <begin position="185"/>
        <end position="381"/>
    </location>
</feature>
<dbReference type="Gene3D" id="1.10.443.10">
    <property type="entry name" value="Intergrase catalytic core"/>
    <property type="match status" value="1"/>
</dbReference>
<keyword evidence="2" id="KW-0229">DNA integration</keyword>
<dbReference type="AlphaFoldDB" id="A0ABD7S1N3"/>
<dbReference type="InterPro" id="IPR002104">
    <property type="entry name" value="Integrase_catalytic"/>
</dbReference>
<dbReference type="InterPro" id="IPR022000">
    <property type="entry name" value="Min27-like_integrase_DNA_bind"/>
</dbReference>